<keyword evidence="2" id="KW-0119">Carbohydrate metabolism</keyword>
<evidence type="ECO:0000313" key="6">
    <source>
        <dbReference type="EMBL" id="OIR09361.1"/>
    </source>
</evidence>
<sequence length="363" mass="40896">MRRSLLQCIRALVTVCLLSAAVGAGAATFKRGVNIDNWLSQNDPSKPYGAPWFTEQDVAWIAHQGFDHIRFPIDMRIWFRPDGSLDESKVAPFDRALSWVRKYKLGAILDAHFIEGANFNAGKDSDLRVFTDPVLMRRAEAMWRTLARRYAGEGDYLRFELINEPKAETNAELNVYSMNMLAVIRRVSPTRFVYFPVNKWNTIPNLPDVELPANDPNVGVTIHFYEPMIFTHQRAPWAFPGGARMPAVPFPGRVPDMQGFVPPGSAALQHSGEELTVAKDIGDRFATAVRWSQGPGKGREVLLGEFGVYYAADPQSTINWVRAVRQECERDGFGWCVWGYRSVFPVRLKDGSPAPMLKGLFQD</sequence>
<dbReference type="PANTHER" id="PTHR31297:SF41">
    <property type="entry name" value="ENDOGLUCANASE, PUTATIVE (AFU_ORTHOLOGUE AFUA_5G01830)-RELATED"/>
    <property type="match status" value="1"/>
</dbReference>
<dbReference type="GO" id="GO:0009251">
    <property type="term" value="P:glucan catabolic process"/>
    <property type="evidence" value="ECO:0007669"/>
    <property type="project" value="TreeGrafter"/>
</dbReference>
<gene>
    <name evidence="6" type="ORF">GALL_85940</name>
</gene>
<evidence type="ECO:0000256" key="4">
    <source>
        <dbReference type="ARBA" id="ARBA00023326"/>
    </source>
</evidence>
<dbReference type="EMBL" id="MLJW01000027">
    <property type="protein sequence ID" value="OIR09361.1"/>
    <property type="molecule type" value="Genomic_DNA"/>
</dbReference>
<dbReference type="GO" id="GO:0009986">
    <property type="term" value="C:cell surface"/>
    <property type="evidence" value="ECO:0007669"/>
    <property type="project" value="TreeGrafter"/>
</dbReference>
<dbReference type="GO" id="GO:0005576">
    <property type="term" value="C:extracellular region"/>
    <property type="evidence" value="ECO:0007669"/>
    <property type="project" value="TreeGrafter"/>
</dbReference>
<dbReference type="AlphaFoldDB" id="A0A1J5SLL1"/>
<proteinExistence type="predicted"/>
<reference evidence="6" key="1">
    <citation type="submission" date="2016-10" db="EMBL/GenBank/DDBJ databases">
        <title>Sequence of Gallionella enrichment culture.</title>
        <authorList>
            <person name="Poehlein A."/>
            <person name="Muehling M."/>
            <person name="Daniel R."/>
        </authorList>
    </citation>
    <scope>NUCLEOTIDE SEQUENCE</scope>
</reference>
<evidence type="ECO:0000259" key="5">
    <source>
        <dbReference type="Pfam" id="PF00150"/>
    </source>
</evidence>
<keyword evidence="3 6" id="KW-0326">Glycosidase</keyword>
<dbReference type="PANTHER" id="PTHR31297">
    <property type="entry name" value="GLUCAN ENDO-1,6-BETA-GLUCOSIDASE B"/>
    <property type="match status" value="1"/>
</dbReference>
<evidence type="ECO:0000256" key="2">
    <source>
        <dbReference type="ARBA" id="ARBA00023277"/>
    </source>
</evidence>
<protein>
    <submittedName>
        <fullName evidence="6">Endoglucanase C307</fullName>
        <ecNumber evidence="6">3.2.1.4</ecNumber>
    </submittedName>
</protein>
<dbReference type="Gene3D" id="3.20.20.80">
    <property type="entry name" value="Glycosidases"/>
    <property type="match status" value="1"/>
</dbReference>
<dbReference type="GO" id="GO:0008422">
    <property type="term" value="F:beta-glucosidase activity"/>
    <property type="evidence" value="ECO:0007669"/>
    <property type="project" value="TreeGrafter"/>
</dbReference>
<dbReference type="EC" id="3.2.1.4" evidence="6"/>
<dbReference type="InterPro" id="IPR017853">
    <property type="entry name" value="GH"/>
</dbReference>
<dbReference type="GO" id="GO:0008810">
    <property type="term" value="F:cellulase activity"/>
    <property type="evidence" value="ECO:0007669"/>
    <property type="project" value="UniProtKB-EC"/>
</dbReference>
<keyword evidence="4" id="KW-0624">Polysaccharide degradation</keyword>
<dbReference type="Pfam" id="PF00150">
    <property type="entry name" value="Cellulase"/>
    <property type="match status" value="1"/>
</dbReference>
<organism evidence="6">
    <name type="scientific">mine drainage metagenome</name>
    <dbReference type="NCBI Taxonomy" id="410659"/>
    <lineage>
        <taxon>unclassified sequences</taxon>
        <taxon>metagenomes</taxon>
        <taxon>ecological metagenomes</taxon>
    </lineage>
</organism>
<keyword evidence="1 6" id="KW-0378">Hydrolase</keyword>
<evidence type="ECO:0000256" key="3">
    <source>
        <dbReference type="ARBA" id="ARBA00023295"/>
    </source>
</evidence>
<dbReference type="InterPro" id="IPR001547">
    <property type="entry name" value="Glyco_hydro_5"/>
</dbReference>
<dbReference type="SUPFAM" id="SSF51445">
    <property type="entry name" value="(Trans)glycosidases"/>
    <property type="match status" value="1"/>
</dbReference>
<comment type="caution">
    <text evidence="6">The sequence shown here is derived from an EMBL/GenBank/DDBJ whole genome shotgun (WGS) entry which is preliminary data.</text>
</comment>
<feature type="domain" description="Glycoside hydrolase family 5" evidence="5">
    <location>
        <begin position="50"/>
        <end position="338"/>
    </location>
</feature>
<dbReference type="InterPro" id="IPR050386">
    <property type="entry name" value="Glycosyl_hydrolase_5"/>
</dbReference>
<accession>A0A1J5SLL1</accession>
<evidence type="ECO:0000256" key="1">
    <source>
        <dbReference type="ARBA" id="ARBA00022801"/>
    </source>
</evidence>
<name>A0A1J5SLL1_9ZZZZ</name>